<feature type="region of interest" description="Disordered" evidence="6">
    <location>
        <begin position="1"/>
        <end position="25"/>
    </location>
</feature>
<dbReference type="InterPro" id="IPR005116">
    <property type="entry name" value="Transp-assoc_OB_typ1"/>
</dbReference>
<dbReference type="SMART" id="SM00382">
    <property type="entry name" value="AAA"/>
    <property type="match status" value="1"/>
</dbReference>
<dbReference type="PANTHER" id="PTHR42781:SF4">
    <property type="entry name" value="SPERMIDINE_PUTRESCINE IMPORT ATP-BINDING PROTEIN POTA"/>
    <property type="match status" value="1"/>
</dbReference>
<evidence type="ECO:0000256" key="2">
    <source>
        <dbReference type="ARBA" id="ARBA00022505"/>
    </source>
</evidence>
<evidence type="ECO:0000256" key="4">
    <source>
        <dbReference type="ARBA" id="ARBA00022840"/>
    </source>
</evidence>
<protein>
    <submittedName>
        <fullName evidence="9">ABC transporter ATP-binding protein</fullName>
    </submittedName>
</protein>
<sequence>MADHLVTGSEEALSGPGRATGPGLHARVRVPGRLDAEVTAAGGSVVAVIGPNGAGKSTLLGALAGTTAMAGEVEVGGRSWTAPPLAVRHRRVGLVFQDQSLFPHLSALENVAFGLRARGRARTPARARAQEWLDRLGVGELAARRPRQLSGGQAQRVAIARALATEPELLLLDEPFSGLDVGVATALRIELARHLADFAGVALLVTHHALDALTLADEVLVLDGGRVAQTGTPRDVAAHPLTDHVARLVGLNVVVDADTNRSFPPSAVTVSLRAPEGSARNRWRASVLSVVPHGDAVRLLARTDGAQELIADVTPEAAVELGLDPGREVWLTVKETSVRTYPRTASMRP</sequence>
<dbReference type="PROSITE" id="PS00211">
    <property type="entry name" value="ABC_TRANSPORTER_1"/>
    <property type="match status" value="1"/>
</dbReference>
<dbReference type="Proteomes" id="UP001482520">
    <property type="component" value="Unassembled WGS sequence"/>
</dbReference>
<evidence type="ECO:0000259" key="7">
    <source>
        <dbReference type="PROSITE" id="PS50893"/>
    </source>
</evidence>
<feature type="domain" description="ABC transporter" evidence="7">
    <location>
        <begin position="17"/>
        <end position="249"/>
    </location>
</feature>
<evidence type="ECO:0000256" key="3">
    <source>
        <dbReference type="ARBA" id="ARBA00022741"/>
    </source>
</evidence>
<keyword evidence="2 5" id="KW-0500">Molybdenum</keyword>
<keyword evidence="3" id="KW-0547">Nucleotide-binding</keyword>
<dbReference type="InterPro" id="IPR050093">
    <property type="entry name" value="ABC_SmlMolc_Importer"/>
</dbReference>
<name>A0ABV1NYT7_9ACTN</name>
<proteinExistence type="predicted"/>
<dbReference type="InterPro" id="IPR017871">
    <property type="entry name" value="ABC_transporter-like_CS"/>
</dbReference>
<evidence type="ECO:0000256" key="1">
    <source>
        <dbReference type="ARBA" id="ARBA00022448"/>
    </source>
</evidence>
<dbReference type="Pfam" id="PF00005">
    <property type="entry name" value="ABC_tran"/>
    <property type="match status" value="1"/>
</dbReference>
<dbReference type="InterPro" id="IPR027417">
    <property type="entry name" value="P-loop_NTPase"/>
</dbReference>
<keyword evidence="1" id="KW-0813">Transport</keyword>
<organism evidence="9 10">
    <name type="scientific">Nocardioides kribbensis</name>
    <dbReference type="NCBI Taxonomy" id="305517"/>
    <lineage>
        <taxon>Bacteria</taxon>
        <taxon>Bacillati</taxon>
        <taxon>Actinomycetota</taxon>
        <taxon>Actinomycetes</taxon>
        <taxon>Propionibacteriales</taxon>
        <taxon>Nocardioidaceae</taxon>
        <taxon>Nocardioides</taxon>
    </lineage>
</organism>
<dbReference type="Gene3D" id="2.40.50.100">
    <property type="match status" value="1"/>
</dbReference>
<dbReference type="EMBL" id="JBEGDP010000009">
    <property type="protein sequence ID" value="MEQ7847640.1"/>
    <property type="molecule type" value="Genomic_DNA"/>
</dbReference>
<gene>
    <name evidence="9" type="ORF">V6R90_10145</name>
</gene>
<evidence type="ECO:0000256" key="6">
    <source>
        <dbReference type="SAM" id="MobiDB-lite"/>
    </source>
</evidence>
<comment type="caution">
    <text evidence="9">The sequence shown here is derived from an EMBL/GenBank/DDBJ whole genome shotgun (WGS) entry which is preliminary data.</text>
</comment>
<feature type="domain" description="Mop" evidence="8">
    <location>
        <begin position="276"/>
        <end position="342"/>
    </location>
</feature>
<dbReference type="PROSITE" id="PS51866">
    <property type="entry name" value="MOP"/>
    <property type="match status" value="1"/>
</dbReference>
<dbReference type="RefSeq" id="WP_349804584.1">
    <property type="nucleotide sequence ID" value="NZ_JBEGDP010000009.1"/>
</dbReference>
<dbReference type="Gene3D" id="3.40.50.300">
    <property type="entry name" value="P-loop containing nucleotide triphosphate hydrolases"/>
    <property type="match status" value="1"/>
</dbReference>
<keyword evidence="10" id="KW-1185">Reference proteome</keyword>
<dbReference type="SUPFAM" id="SSF52540">
    <property type="entry name" value="P-loop containing nucleoside triphosphate hydrolases"/>
    <property type="match status" value="1"/>
</dbReference>
<evidence type="ECO:0000313" key="9">
    <source>
        <dbReference type="EMBL" id="MEQ7847640.1"/>
    </source>
</evidence>
<dbReference type="InterPro" id="IPR004606">
    <property type="entry name" value="Mop_domain"/>
</dbReference>
<dbReference type="PROSITE" id="PS50893">
    <property type="entry name" value="ABC_TRANSPORTER_2"/>
    <property type="match status" value="1"/>
</dbReference>
<accession>A0ABV1NYT7</accession>
<dbReference type="Pfam" id="PF03459">
    <property type="entry name" value="TOBE"/>
    <property type="match status" value="1"/>
</dbReference>
<evidence type="ECO:0000256" key="5">
    <source>
        <dbReference type="PROSITE-ProRule" id="PRU01213"/>
    </source>
</evidence>
<dbReference type="PANTHER" id="PTHR42781">
    <property type="entry name" value="SPERMIDINE/PUTRESCINE IMPORT ATP-BINDING PROTEIN POTA"/>
    <property type="match status" value="1"/>
</dbReference>
<dbReference type="InterPro" id="IPR008995">
    <property type="entry name" value="Mo/tungstate-bd_C_term_dom"/>
</dbReference>
<evidence type="ECO:0000259" key="8">
    <source>
        <dbReference type="PROSITE" id="PS51866"/>
    </source>
</evidence>
<dbReference type="InterPro" id="IPR003593">
    <property type="entry name" value="AAA+_ATPase"/>
</dbReference>
<reference evidence="9 10" key="1">
    <citation type="submission" date="2024-02" db="EMBL/GenBank/DDBJ databases">
        <title>Full genome sequence of Nocardioides kribbensis.</title>
        <authorList>
            <person name="Poletto B.L."/>
            <person name="Silva G."/>
            <person name="Galante D."/>
            <person name="Campos K.R."/>
            <person name="Santos M.B.N."/>
            <person name="Sacchi C.T."/>
        </authorList>
    </citation>
    <scope>NUCLEOTIDE SEQUENCE [LARGE SCALE GENOMIC DNA]</scope>
    <source>
        <strain evidence="9 10">O4R</strain>
    </source>
</reference>
<keyword evidence="4 9" id="KW-0067">ATP-binding</keyword>
<dbReference type="SUPFAM" id="SSF50331">
    <property type="entry name" value="MOP-like"/>
    <property type="match status" value="1"/>
</dbReference>
<evidence type="ECO:0000313" key="10">
    <source>
        <dbReference type="Proteomes" id="UP001482520"/>
    </source>
</evidence>
<dbReference type="GO" id="GO:0005524">
    <property type="term" value="F:ATP binding"/>
    <property type="evidence" value="ECO:0007669"/>
    <property type="project" value="UniProtKB-KW"/>
</dbReference>
<dbReference type="InterPro" id="IPR003439">
    <property type="entry name" value="ABC_transporter-like_ATP-bd"/>
</dbReference>